<keyword evidence="4" id="KW-1185">Reference proteome</keyword>
<evidence type="ECO:0000313" key="3">
    <source>
        <dbReference type="EMBL" id="OAB86238.1"/>
    </source>
</evidence>
<accession>A0A176Q958</accession>
<evidence type="ECO:0000259" key="2">
    <source>
        <dbReference type="PROSITE" id="PS50975"/>
    </source>
</evidence>
<dbReference type="RefSeq" id="WP_068277939.1">
    <property type="nucleotide sequence ID" value="NZ_LQZG01000005.1"/>
</dbReference>
<gene>
    <name evidence="3" type="ORF">AWH69_15210</name>
</gene>
<evidence type="ECO:0000256" key="1">
    <source>
        <dbReference type="PROSITE-ProRule" id="PRU00409"/>
    </source>
</evidence>
<dbReference type="STRING" id="262209.AWH69_15210"/>
<name>A0A176Q958_9MICO</name>
<dbReference type="GO" id="GO:0046872">
    <property type="term" value="F:metal ion binding"/>
    <property type="evidence" value="ECO:0007669"/>
    <property type="project" value="InterPro"/>
</dbReference>
<protein>
    <recommendedName>
        <fullName evidence="2">ATP-grasp domain-containing protein</fullName>
    </recommendedName>
</protein>
<keyword evidence="1" id="KW-0067">ATP-binding</keyword>
<sequence>MDTSPAAKTWNQRMKIRNSGGEDTANWWVNDKFKLHQFCDKNGFPMPEAYHFWKTPDELDLTDAPVKFVLKPTVMFSAWGVMLLERTSDGTFFEELTGRSLSIDQIRSEQQRAYDICKFKGSYRLMMEERIESSIPGKPIPFDYKVSVFYDTPEQVHQIDRNTNPIEFAFFDGSFEPLDLTGKIESDWSSKGKGEHHRPPEHEEMLTIATDLTKALRTPFMRIDMFSGPSGPVVGELTPSPGDAYYGNNFRYTDSYEIDLGKAWDAAESRMGAQS</sequence>
<organism evidence="3 4">
    <name type="scientific">Janibacter melonis</name>
    <dbReference type="NCBI Taxonomy" id="262209"/>
    <lineage>
        <taxon>Bacteria</taxon>
        <taxon>Bacillati</taxon>
        <taxon>Actinomycetota</taxon>
        <taxon>Actinomycetes</taxon>
        <taxon>Micrococcales</taxon>
        <taxon>Intrasporangiaceae</taxon>
        <taxon>Janibacter</taxon>
    </lineage>
</organism>
<dbReference type="Proteomes" id="UP000076976">
    <property type="component" value="Unassembled WGS sequence"/>
</dbReference>
<dbReference type="GO" id="GO:0005524">
    <property type="term" value="F:ATP binding"/>
    <property type="evidence" value="ECO:0007669"/>
    <property type="project" value="UniProtKB-UniRule"/>
</dbReference>
<reference evidence="3 4" key="1">
    <citation type="submission" date="2016-01" db="EMBL/GenBank/DDBJ databases">
        <title>Janibacter melonis strain CD11_4 genome sequencing and assembly.</title>
        <authorList>
            <person name="Nair G.R."/>
            <person name="Kaur G."/>
            <person name="Chander A.M."/>
            <person name="Mayilraj S."/>
        </authorList>
    </citation>
    <scope>NUCLEOTIDE SEQUENCE [LARGE SCALE GENOMIC DNA]</scope>
    <source>
        <strain evidence="3 4">CD11-4</strain>
    </source>
</reference>
<dbReference type="AlphaFoldDB" id="A0A176Q958"/>
<dbReference type="SUPFAM" id="SSF56059">
    <property type="entry name" value="Glutathione synthetase ATP-binding domain-like"/>
    <property type="match status" value="1"/>
</dbReference>
<keyword evidence="1" id="KW-0547">Nucleotide-binding</keyword>
<feature type="domain" description="ATP-grasp" evidence="2">
    <location>
        <begin position="36"/>
        <end position="269"/>
    </location>
</feature>
<dbReference type="PROSITE" id="PS50975">
    <property type="entry name" value="ATP_GRASP"/>
    <property type="match status" value="1"/>
</dbReference>
<dbReference type="InterPro" id="IPR029465">
    <property type="entry name" value="ATPgrasp_TupA"/>
</dbReference>
<dbReference type="EMBL" id="LQZG01000005">
    <property type="protein sequence ID" value="OAB86238.1"/>
    <property type="molecule type" value="Genomic_DNA"/>
</dbReference>
<dbReference type="Gene3D" id="3.30.470.20">
    <property type="entry name" value="ATP-grasp fold, B domain"/>
    <property type="match status" value="1"/>
</dbReference>
<comment type="caution">
    <text evidence="3">The sequence shown here is derived from an EMBL/GenBank/DDBJ whole genome shotgun (WGS) entry which is preliminary data.</text>
</comment>
<dbReference type="InterPro" id="IPR011761">
    <property type="entry name" value="ATP-grasp"/>
</dbReference>
<proteinExistence type="predicted"/>
<dbReference type="Pfam" id="PF14305">
    <property type="entry name" value="ATPgrasp_TupA"/>
    <property type="match status" value="1"/>
</dbReference>
<evidence type="ECO:0000313" key="4">
    <source>
        <dbReference type="Proteomes" id="UP000076976"/>
    </source>
</evidence>